<reference evidence="1" key="1">
    <citation type="submission" date="2022-06" db="EMBL/GenBank/DDBJ databases">
        <title>Phylogenomic reconstructions and comparative analyses of Kickxellomycotina fungi.</title>
        <authorList>
            <person name="Reynolds N.K."/>
            <person name="Stajich J.E."/>
            <person name="Barry K."/>
            <person name="Grigoriev I.V."/>
            <person name="Crous P."/>
            <person name="Smith M.E."/>
        </authorList>
    </citation>
    <scope>NUCLEOTIDE SEQUENCE</scope>
    <source>
        <strain evidence="1">RSA 2271</strain>
    </source>
</reference>
<keyword evidence="2" id="KW-1185">Reference proteome</keyword>
<proteinExistence type="predicted"/>
<evidence type="ECO:0000313" key="2">
    <source>
        <dbReference type="Proteomes" id="UP001145114"/>
    </source>
</evidence>
<accession>A0ACC1H9P9</accession>
<protein>
    <submittedName>
        <fullName evidence="1">Uncharacterized protein</fullName>
    </submittedName>
</protein>
<gene>
    <name evidence="1" type="ORF">EV182_008222</name>
</gene>
<dbReference type="Proteomes" id="UP001145114">
    <property type="component" value="Unassembled WGS sequence"/>
</dbReference>
<evidence type="ECO:0000313" key="1">
    <source>
        <dbReference type="EMBL" id="KAJ1670423.1"/>
    </source>
</evidence>
<feature type="non-terminal residue" evidence="1">
    <location>
        <position position="1"/>
    </location>
</feature>
<organism evidence="1 2">
    <name type="scientific">Spiromyces aspiralis</name>
    <dbReference type="NCBI Taxonomy" id="68401"/>
    <lineage>
        <taxon>Eukaryota</taxon>
        <taxon>Fungi</taxon>
        <taxon>Fungi incertae sedis</taxon>
        <taxon>Zoopagomycota</taxon>
        <taxon>Kickxellomycotina</taxon>
        <taxon>Kickxellomycetes</taxon>
        <taxon>Kickxellales</taxon>
        <taxon>Kickxellaceae</taxon>
        <taxon>Spiromyces</taxon>
    </lineage>
</organism>
<sequence>PAQQKALEEGEIPSSEYRSQQRRRGSNYRRGGSNYRRGNYRGGNRLNVPDSDFDFESSNSKFNKDELIKEFASMGISTDEVKVGTVEIKESMVVIPKAETYYDKSKSFFDDISCEAKERAQGQGTSIDPRTRAQKERRQNFETFGQT</sequence>
<dbReference type="EMBL" id="JAMZIH010009272">
    <property type="protein sequence ID" value="KAJ1670423.1"/>
    <property type="molecule type" value="Genomic_DNA"/>
</dbReference>
<comment type="caution">
    <text evidence="1">The sequence shown here is derived from an EMBL/GenBank/DDBJ whole genome shotgun (WGS) entry which is preliminary data.</text>
</comment>
<feature type="non-terminal residue" evidence="1">
    <location>
        <position position="147"/>
    </location>
</feature>
<name>A0ACC1H9P9_9FUNG</name>